<evidence type="ECO:0000313" key="2">
    <source>
        <dbReference type="EMBL" id="MDQ0269823.1"/>
    </source>
</evidence>
<feature type="domain" description="DUF1659" evidence="1">
    <location>
        <begin position="3"/>
        <end position="72"/>
    </location>
</feature>
<dbReference type="RefSeq" id="WP_307473700.1">
    <property type="nucleotide sequence ID" value="NZ_JAUSUB010000005.1"/>
</dbReference>
<protein>
    <recommendedName>
        <fullName evidence="1">DUF1659 domain-containing protein</fullName>
    </recommendedName>
</protein>
<reference evidence="2 3" key="1">
    <citation type="submission" date="2023-07" db="EMBL/GenBank/DDBJ databases">
        <title>Genomic Encyclopedia of Type Strains, Phase IV (KMG-IV): sequencing the most valuable type-strain genomes for metagenomic binning, comparative biology and taxonomic classification.</title>
        <authorList>
            <person name="Goeker M."/>
        </authorList>
    </citation>
    <scope>NUCLEOTIDE SEQUENCE [LARGE SCALE GENOMIC DNA]</scope>
    <source>
        <strain evidence="2 3">DSM 23494</strain>
    </source>
</reference>
<accession>A0ABU0AHC2</accession>
<dbReference type="EMBL" id="JAUSUB010000005">
    <property type="protein sequence ID" value="MDQ0269823.1"/>
    <property type="molecule type" value="Genomic_DNA"/>
</dbReference>
<keyword evidence="3" id="KW-1185">Reference proteome</keyword>
<proteinExistence type="predicted"/>
<organism evidence="2 3">
    <name type="scientific">Cytobacillus purgationiresistens</name>
    <dbReference type="NCBI Taxonomy" id="863449"/>
    <lineage>
        <taxon>Bacteria</taxon>
        <taxon>Bacillati</taxon>
        <taxon>Bacillota</taxon>
        <taxon>Bacilli</taxon>
        <taxon>Bacillales</taxon>
        <taxon>Bacillaceae</taxon>
        <taxon>Cytobacillus</taxon>
    </lineage>
</organism>
<dbReference type="Pfam" id="PF07872">
    <property type="entry name" value="DUF1659"/>
    <property type="match status" value="1"/>
</dbReference>
<sequence>MAQAILLDSKLRLTFVAGLNDKGEPMFKVKTFGNIKSEASSEQLYQFSTAFENLCADQLVSIQRNDSFNIIN</sequence>
<evidence type="ECO:0000259" key="1">
    <source>
        <dbReference type="Pfam" id="PF07872"/>
    </source>
</evidence>
<dbReference type="Proteomes" id="UP001238088">
    <property type="component" value="Unassembled WGS sequence"/>
</dbReference>
<gene>
    <name evidence="2" type="ORF">J2S17_001695</name>
</gene>
<evidence type="ECO:0000313" key="3">
    <source>
        <dbReference type="Proteomes" id="UP001238088"/>
    </source>
</evidence>
<name>A0ABU0AHC2_9BACI</name>
<dbReference type="InterPro" id="IPR012454">
    <property type="entry name" value="DUF1659"/>
</dbReference>
<comment type="caution">
    <text evidence="2">The sequence shown here is derived from an EMBL/GenBank/DDBJ whole genome shotgun (WGS) entry which is preliminary data.</text>
</comment>